<dbReference type="EMBL" id="CP000472">
    <property type="protein sequence ID" value="ACJ29336.1"/>
    <property type="molecule type" value="Genomic_DNA"/>
</dbReference>
<evidence type="ECO:0000259" key="1">
    <source>
        <dbReference type="Pfam" id="PF03372"/>
    </source>
</evidence>
<name>B8CP92_SHEPW</name>
<dbReference type="SUPFAM" id="SSF56219">
    <property type="entry name" value="DNase I-like"/>
    <property type="match status" value="1"/>
</dbReference>
<dbReference type="NCBIfam" id="NF003840">
    <property type="entry name" value="PRK05421.1-2"/>
    <property type="match status" value="1"/>
</dbReference>
<dbReference type="Gene3D" id="3.60.10.10">
    <property type="entry name" value="Endonuclease/exonuclease/phosphatase"/>
    <property type="match status" value="1"/>
</dbReference>
<dbReference type="OrthoDB" id="9793162at2"/>
<accession>B8CP92</accession>
<evidence type="ECO:0000313" key="2">
    <source>
        <dbReference type="EMBL" id="ACJ29336.1"/>
    </source>
</evidence>
<dbReference type="InterPro" id="IPR036691">
    <property type="entry name" value="Endo/exonu/phosph_ase_sf"/>
</dbReference>
<dbReference type="InterPro" id="IPR005135">
    <property type="entry name" value="Endo/exonuclease/phosphatase"/>
</dbReference>
<gene>
    <name evidence="2" type="ordered locus">swp_2598</name>
</gene>
<evidence type="ECO:0000313" key="3">
    <source>
        <dbReference type="Proteomes" id="UP000000753"/>
    </source>
</evidence>
<dbReference type="RefSeq" id="WP_020912692.1">
    <property type="nucleotide sequence ID" value="NC_011566.1"/>
</dbReference>
<reference evidence="2 3" key="1">
    <citation type="journal article" date="2008" name="PLoS ONE">
        <title>Environmental adaptation: genomic analysis of the piezotolerant and psychrotolerant deep-sea iron reducing bacterium Shewanella piezotolerans WP3.</title>
        <authorList>
            <person name="Wang F."/>
            <person name="Wang J."/>
            <person name="Jian H."/>
            <person name="Zhang B."/>
            <person name="Li S."/>
            <person name="Wang F."/>
            <person name="Zeng X."/>
            <person name="Gao L."/>
            <person name="Bartlett D.H."/>
            <person name="Yu J."/>
            <person name="Hu S."/>
            <person name="Xiao X."/>
        </authorList>
    </citation>
    <scope>NUCLEOTIDE SEQUENCE [LARGE SCALE GENOMIC DNA]</scope>
    <source>
        <strain evidence="3">WP3 / JCM 13877</strain>
    </source>
</reference>
<sequence length="286" mass="32407">MFRILRKLILFLLLIATLVALYVYQSTVIPQQDTLLSNESNSTDAVQCFTNKPIEPLDRHGKLDIAIWNIHKQKNSGWQNVLKKLTERTDLLLLQEASATDEFRSLIDEQSEDWVMAKAFLFANQPVGVMNLSKGYPSSVCSFRYKEPLIQYPKSLLISYYELSDDSELLVVNIHSINFALGLEEYRAQLNVVAEALKVHAGPIILAGDLNTWSDSRNEYVLTIANSAGLKEAVPSIDSRTRFFGKTPDHIYFRGLELVKAESIVTDSSDHNPLKAYFRLIKVIPQ</sequence>
<dbReference type="STRING" id="225849.swp_2598"/>
<keyword evidence="2" id="KW-0378">Hydrolase</keyword>
<organism evidence="2 3">
    <name type="scientific">Shewanella piezotolerans (strain WP3 / JCM 13877)</name>
    <dbReference type="NCBI Taxonomy" id="225849"/>
    <lineage>
        <taxon>Bacteria</taxon>
        <taxon>Pseudomonadati</taxon>
        <taxon>Pseudomonadota</taxon>
        <taxon>Gammaproteobacteria</taxon>
        <taxon>Alteromonadales</taxon>
        <taxon>Shewanellaceae</taxon>
        <taxon>Shewanella</taxon>
    </lineage>
</organism>
<dbReference type="eggNOG" id="COG3021">
    <property type="taxonomic scope" value="Bacteria"/>
</dbReference>
<dbReference type="HOGENOM" id="CLU_083563_0_0_6"/>
<keyword evidence="3" id="KW-1185">Reference proteome</keyword>
<protein>
    <submittedName>
        <fullName evidence="2">Endonuclease/exonuclease/phosphatase</fullName>
    </submittedName>
</protein>
<dbReference type="NCBIfam" id="NF003842">
    <property type="entry name" value="PRK05421.1-4"/>
    <property type="match status" value="1"/>
</dbReference>
<dbReference type="KEGG" id="swp:swp_2598"/>
<keyword evidence="2" id="KW-0540">Nuclease</keyword>
<dbReference type="Proteomes" id="UP000000753">
    <property type="component" value="Chromosome"/>
</dbReference>
<feature type="domain" description="Endonuclease/exonuclease/phosphatase" evidence="1">
    <location>
        <begin position="68"/>
        <end position="271"/>
    </location>
</feature>
<keyword evidence="2" id="KW-0255">Endonuclease</keyword>
<proteinExistence type="predicted"/>
<dbReference type="GO" id="GO:0004519">
    <property type="term" value="F:endonuclease activity"/>
    <property type="evidence" value="ECO:0007669"/>
    <property type="project" value="UniProtKB-KW"/>
</dbReference>
<dbReference type="Pfam" id="PF03372">
    <property type="entry name" value="Exo_endo_phos"/>
    <property type="match status" value="1"/>
</dbReference>
<dbReference type="AlphaFoldDB" id="B8CP92"/>